<dbReference type="GO" id="GO:0016757">
    <property type="term" value="F:glycosyltransferase activity"/>
    <property type="evidence" value="ECO:0007669"/>
    <property type="project" value="UniProtKB-KW"/>
</dbReference>
<proteinExistence type="inferred from homology"/>
<keyword evidence="3" id="KW-0808">Transferase</keyword>
<name>A0A7J6G2Y3_CANSA</name>
<feature type="domain" description="Exostosin GT47" evidence="8">
    <location>
        <begin position="389"/>
        <end position="707"/>
    </location>
</feature>
<evidence type="ECO:0000256" key="4">
    <source>
        <dbReference type="ARBA" id="ARBA00022968"/>
    </source>
</evidence>
<feature type="compositionally biased region" description="Polar residues" evidence="6">
    <location>
        <begin position="266"/>
        <end position="279"/>
    </location>
</feature>
<sequence>MDIVATHLIIVVFLVKVSVSQAHHHRTHHHHQSQKDQTIDVGRILDTAHVVKEGVVACLDIVEVQKSIANQAGLVVVVFQMVLKFVSFHVRTRRLIRVMWLICALILVFQSLRILPSLSIQRNGVSSHSISEFIGNNNNNNNMKQSRIVKKTQNLGFVDFGFSKSQTPLASLSLYTKVIALGPSIDSPATFGKLKTIAFQEKNSDSVDSTLDSSISSSPTSENYNISIVSVKRTKLSQRKKFSKPLYSHMSKVENSSLINKEKMNSRTATTSGNSNTSLVKKKRKSESVDSDLSKKGKNAAMNKVSKRIRGSKMPVSGVYSVSEMNNLLIQSHGSNYSGIPQWSSAVDHELQDVVLQIENAPVVENDPNLYAPLYRNVSIFKRSYELMKQTLKVYIYKEGERPILHTPILQGIYASEGWFMKQLEANEEFVTKDPHKAHLFYLPFSSQMLREKLYVPNSHKRRNIVTYLKNYLDMIAAKYPFWKRTGGADHFLVACHDWELCNRDIMAVSRISASSDFLLVPAKFEILEFLVDNYIAIAPKETSRYMGKCIRALCNADVGGGFVFAKDVSLPQTYIYSPNDTLRDLGGKPASERSTLAFFAGRMHGYLRPILLEHWENKDPDMKIFGKLPKTENAYTNYMKSSKYCISAKGYQVNSPRVIEAIFYECVPVIISDNYVPPFFDVLNWESFAVFVLEKDIPNLKKILVSIPEKRYREMQMRVKRVQQHFLWHGTKPVDYDMFHMVLHSIWYNRLHQIE</sequence>
<evidence type="ECO:0000256" key="2">
    <source>
        <dbReference type="ARBA" id="ARBA00010271"/>
    </source>
</evidence>
<evidence type="ECO:0000256" key="6">
    <source>
        <dbReference type="SAM" id="MobiDB-lite"/>
    </source>
</evidence>
<comment type="subcellular location">
    <subcellularLocation>
        <location evidence="1">Golgi apparatus membrane</location>
        <topology evidence="1">Single-pass type II membrane protein</topology>
    </subcellularLocation>
</comment>
<dbReference type="Pfam" id="PF03016">
    <property type="entry name" value="Exostosin_GT47"/>
    <property type="match status" value="1"/>
</dbReference>
<keyword evidence="7" id="KW-0732">Signal</keyword>
<dbReference type="PANTHER" id="PTHR11062">
    <property type="entry name" value="EXOSTOSIN HEPARAN SULFATE GLYCOSYLTRANSFERASE -RELATED"/>
    <property type="match status" value="1"/>
</dbReference>
<protein>
    <recommendedName>
        <fullName evidence="8">Exostosin GT47 domain-containing protein</fullName>
    </recommendedName>
</protein>
<keyword evidence="3" id="KW-0328">Glycosyltransferase</keyword>
<organism evidence="9 10">
    <name type="scientific">Cannabis sativa</name>
    <name type="common">Hemp</name>
    <name type="synonym">Marijuana</name>
    <dbReference type="NCBI Taxonomy" id="3483"/>
    <lineage>
        <taxon>Eukaryota</taxon>
        <taxon>Viridiplantae</taxon>
        <taxon>Streptophyta</taxon>
        <taxon>Embryophyta</taxon>
        <taxon>Tracheophyta</taxon>
        <taxon>Spermatophyta</taxon>
        <taxon>Magnoliopsida</taxon>
        <taxon>eudicotyledons</taxon>
        <taxon>Gunneridae</taxon>
        <taxon>Pentapetalae</taxon>
        <taxon>rosids</taxon>
        <taxon>fabids</taxon>
        <taxon>Rosales</taxon>
        <taxon>Cannabaceae</taxon>
        <taxon>Cannabis</taxon>
    </lineage>
</organism>
<feature type="region of interest" description="Disordered" evidence="6">
    <location>
        <begin position="254"/>
        <end position="308"/>
    </location>
</feature>
<dbReference type="AlphaFoldDB" id="A0A7J6G2Y3"/>
<dbReference type="GO" id="GO:0000139">
    <property type="term" value="C:Golgi membrane"/>
    <property type="evidence" value="ECO:0007669"/>
    <property type="project" value="UniProtKB-SubCell"/>
</dbReference>
<comment type="caution">
    <text evidence="9">The sequence shown here is derived from an EMBL/GenBank/DDBJ whole genome shotgun (WGS) entry which is preliminary data.</text>
</comment>
<feature type="compositionally biased region" description="Basic and acidic residues" evidence="6">
    <location>
        <begin position="286"/>
        <end position="295"/>
    </location>
</feature>
<comment type="similarity">
    <text evidence="2">Belongs to the glycosyltransferase 47 family.</text>
</comment>
<evidence type="ECO:0000256" key="7">
    <source>
        <dbReference type="SAM" id="SignalP"/>
    </source>
</evidence>
<evidence type="ECO:0000256" key="5">
    <source>
        <dbReference type="ARBA" id="ARBA00023034"/>
    </source>
</evidence>
<dbReference type="EMBL" id="JAATIQ010000147">
    <property type="protein sequence ID" value="KAF4377218.1"/>
    <property type="molecule type" value="Genomic_DNA"/>
</dbReference>
<evidence type="ECO:0000256" key="3">
    <source>
        <dbReference type="ARBA" id="ARBA00022676"/>
    </source>
</evidence>
<dbReference type="InterPro" id="IPR004263">
    <property type="entry name" value="Exostosin"/>
</dbReference>
<accession>A0A7J6G2Y3</accession>
<gene>
    <name evidence="9" type="ORF">G4B88_009210</name>
</gene>
<evidence type="ECO:0000259" key="8">
    <source>
        <dbReference type="Pfam" id="PF03016"/>
    </source>
</evidence>
<feature type="signal peptide" evidence="7">
    <location>
        <begin position="1"/>
        <end position="22"/>
    </location>
</feature>
<evidence type="ECO:0000313" key="10">
    <source>
        <dbReference type="Proteomes" id="UP000583929"/>
    </source>
</evidence>
<evidence type="ECO:0000313" key="9">
    <source>
        <dbReference type="EMBL" id="KAF4377218.1"/>
    </source>
</evidence>
<reference evidence="9 10" key="1">
    <citation type="journal article" date="2020" name="bioRxiv">
        <title>Sequence and annotation of 42 cannabis genomes reveals extensive copy number variation in cannabinoid synthesis and pathogen resistance genes.</title>
        <authorList>
            <person name="Mckernan K.J."/>
            <person name="Helbert Y."/>
            <person name="Kane L.T."/>
            <person name="Ebling H."/>
            <person name="Zhang L."/>
            <person name="Liu B."/>
            <person name="Eaton Z."/>
            <person name="Mclaughlin S."/>
            <person name="Kingan S."/>
            <person name="Baybayan P."/>
            <person name="Concepcion G."/>
            <person name="Jordan M."/>
            <person name="Riva A."/>
            <person name="Barbazuk W."/>
            <person name="Harkins T."/>
        </authorList>
    </citation>
    <scope>NUCLEOTIDE SEQUENCE [LARGE SCALE GENOMIC DNA]</scope>
    <source>
        <strain evidence="10">cv. Jamaican Lion 4</strain>
        <tissue evidence="9">Leaf</tissue>
    </source>
</reference>
<dbReference type="Proteomes" id="UP000583929">
    <property type="component" value="Unassembled WGS sequence"/>
</dbReference>
<dbReference type="InterPro" id="IPR040911">
    <property type="entry name" value="Exostosin_GT47"/>
</dbReference>
<keyword evidence="5" id="KW-0333">Golgi apparatus</keyword>
<keyword evidence="4" id="KW-0735">Signal-anchor</keyword>
<dbReference type="PANTHER" id="PTHR11062:SF108">
    <property type="entry name" value="EXOSTOSIN FAMILY PROTEIN"/>
    <property type="match status" value="1"/>
</dbReference>
<evidence type="ECO:0000256" key="1">
    <source>
        <dbReference type="ARBA" id="ARBA00004323"/>
    </source>
</evidence>
<keyword evidence="10" id="KW-1185">Reference proteome</keyword>
<keyword evidence="4" id="KW-0812">Transmembrane</keyword>
<feature type="chain" id="PRO_5029647848" description="Exostosin GT47 domain-containing protein" evidence="7">
    <location>
        <begin position="23"/>
        <end position="756"/>
    </location>
</feature>